<protein>
    <recommendedName>
        <fullName evidence="11">G-protein coupled receptors family 1 profile domain-containing protein</fullName>
    </recommendedName>
</protein>
<dbReference type="CDD" id="cd00637">
    <property type="entry name" value="7tm_classA_rhodopsin-like"/>
    <property type="match status" value="1"/>
</dbReference>
<keyword evidence="4 10" id="KW-1133">Transmembrane helix</keyword>
<evidence type="ECO:0000256" key="9">
    <source>
        <dbReference type="RuleBase" id="RU000688"/>
    </source>
</evidence>
<evidence type="ECO:0000313" key="13">
    <source>
        <dbReference type="EMBL" id="CAD2200363.1"/>
    </source>
</evidence>
<evidence type="ECO:0000256" key="3">
    <source>
        <dbReference type="ARBA" id="ARBA00022692"/>
    </source>
</evidence>
<dbReference type="EMBL" id="CAJEWN010001838">
    <property type="protein sequence ID" value="CAD2200363.1"/>
    <property type="molecule type" value="Genomic_DNA"/>
</dbReference>
<evidence type="ECO:0000256" key="10">
    <source>
        <dbReference type="SAM" id="Phobius"/>
    </source>
</evidence>
<comment type="caution">
    <text evidence="12">The sequence shown here is derived from an EMBL/GenBank/DDBJ whole genome shotgun (WGS) entry which is preliminary data.</text>
</comment>
<dbReference type="GO" id="GO:0004930">
    <property type="term" value="F:G protein-coupled receptor activity"/>
    <property type="evidence" value="ECO:0007669"/>
    <property type="project" value="UniProtKB-KW"/>
</dbReference>
<evidence type="ECO:0000259" key="11">
    <source>
        <dbReference type="PROSITE" id="PS50262"/>
    </source>
</evidence>
<keyword evidence="8 9" id="KW-0807">Transducer</keyword>
<evidence type="ECO:0000256" key="5">
    <source>
        <dbReference type="ARBA" id="ARBA00023040"/>
    </source>
</evidence>
<accession>A0A6V7WF06</accession>
<keyword evidence="7 9" id="KW-0675">Receptor</keyword>
<dbReference type="PROSITE" id="PS00237">
    <property type="entry name" value="G_PROTEIN_RECEP_F1_1"/>
    <property type="match status" value="1"/>
</dbReference>
<reference evidence="12 14" key="1">
    <citation type="submission" date="2020-08" db="EMBL/GenBank/DDBJ databases">
        <authorList>
            <person name="Koutsovoulos G."/>
            <person name="Danchin GJ E."/>
        </authorList>
    </citation>
    <scope>NUCLEOTIDE SEQUENCE [LARGE SCALE GENOMIC DNA]</scope>
</reference>
<dbReference type="InterPro" id="IPR017452">
    <property type="entry name" value="GPCR_Rhodpsn_7TM"/>
</dbReference>
<dbReference type="GO" id="GO:0043005">
    <property type="term" value="C:neuron projection"/>
    <property type="evidence" value="ECO:0007669"/>
    <property type="project" value="TreeGrafter"/>
</dbReference>
<feature type="transmembrane region" description="Helical" evidence="10">
    <location>
        <begin position="99"/>
        <end position="124"/>
    </location>
</feature>
<keyword evidence="5 9" id="KW-0297">G-protein coupled receptor</keyword>
<dbReference type="OrthoDB" id="6076970at2759"/>
<dbReference type="Gene3D" id="1.20.1070.10">
    <property type="entry name" value="Rhodopsin 7-helix transmembrane proteins"/>
    <property type="match status" value="1"/>
</dbReference>
<dbReference type="SUPFAM" id="SSF81321">
    <property type="entry name" value="Family A G protein-coupled receptor-like"/>
    <property type="match status" value="1"/>
</dbReference>
<dbReference type="PROSITE" id="PS50262">
    <property type="entry name" value="G_PROTEIN_RECEP_F1_2"/>
    <property type="match status" value="1"/>
</dbReference>
<keyword evidence="6 10" id="KW-0472">Membrane</keyword>
<dbReference type="Proteomes" id="UP000580250">
    <property type="component" value="Unassembled WGS sequence"/>
</dbReference>
<evidence type="ECO:0000256" key="1">
    <source>
        <dbReference type="ARBA" id="ARBA00004651"/>
    </source>
</evidence>
<evidence type="ECO:0000256" key="6">
    <source>
        <dbReference type="ARBA" id="ARBA00023136"/>
    </source>
</evidence>
<dbReference type="PANTHER" id="PTHR24229">
    <property type="entry name" value="NEUROPEPTIDES RECEPTOR"/>
    <property type="match status" value="1"/>
</dbReference>
<evidence type="ECO:0000313" key="12">
    <source>
        <dbReference type="EMBL" id="CAD2185580.1"/>
    </source>
</evidence>
<feature type="transmembrane region" description="Helical" evidence="10">
    <location>
        <begin position="136"/>
        <end position="158"/>
    </location>
</feature>
<dbReference type="GO" id="GO:0005886">
    <property type="term" value="C:plasma membrane"/>
    <property type="evidence" value="ECO:0007669"/>
    <property type="project" value="UniProtKB-SubCell"/>
</dbReference>
<organism evidence="12 14">
    <name type="scientific">Meloidogyne enterolobii</name>
    <name type="common">Root-knot nematode worm</name>
    <name type="synonym">Meloidogyne mayaguensis</name>
    <dbReference type="NCBI Taxonomy" id="390850"/>
    <lineage>
        <taxon>Eukaryota</taxon>
        <taxon>Metazoa</taxon>
        <taxon>Ecdysozoa</taxon>
        <taxon>Nematoda</taxon>
        <taxon>Chromadorea</taxon>
        <taxon>Rhabditida</taxon>
        <taxon>Tylenchina</taxon>
        <taxon>Tylenchomorpha</taxon>
        <taxon>Tylenchoidea</taxon>
        <taxon>Meloidogynidae</taxon>
        <taxon>Meloidogyninae</taxon>
        <taxon>Meloidogyne</taxon>
    </lineage>
</organism>
<dbReference type="Pfam" id="PF00001">
    <property type="entry name" value="7tm_1"/>
    <property type="match status" value="1"/>
</dbReference>
<proteinExistence type="inferred from homology"/>
<dbReference type="AlphaFoldDB" id="A0A6V7WF06"/>
<evidence type="ECO:0000313" key="14">
    <source>
        <dbReference type="Proteomes" id="UP000580250"/>
    </source>
</evidence>
<evidence type="ECO:0000256" key="2">
    <source>
        <dbReference type="ARBA" id="ARBA00022475"/>
    </source>
</evidence>
<dbReference type="GO" id="GO:0042277">
    <property type="term" value="F:peptide binding"/>
    <property type="evidence" value="ECO:0007669"/>
    <property type="project" value="TreeGrafter"/>
</dbReference>
<comment type="subcellular location">
    <subcellularLocation>
        <location evidence="1">Cell membrane</location>
        <topology evidence="1">Multi-pass membrane protein</topology>
    </subcellularLocation>
</comment>
<name>A0A6V7WF06_MELEN</name>
<keyword evidence="3 9" id="KW-0812">Transmembrane</keyword>
<dbReference type="EMBL" id="CAJEWN010000551">
    <property type="protein sequence ID" value="CAD2185580.1"/>
    <property type="molecule type" value="Genomic_DNA"/>
</dbReference>
<sequence length="220" mass="24828">MNSSLNQLISNNSLNKNQNQLIIPPSQEDKSANYLAAASALQLVGDSEESSLLRRIPAGIQLSGTLAPWQQQQISEDEFFATLPVFDMFPLSNGDENHVILYALLYAILFLVGVCGNISVITLIRHLHSNTSYDNTMIYVLFLCFVDLASVVPLPMAIMDQLLGFWMFGTALCKVYRALEHVGRALSTFVLAAMAFDRFMRVCYPHRKTRQIFIFFYFLN</sequence>
<dbReference type="PANTHER" id="PTHR24229:SF95">
    <property type="entry name" value="G-PROTEIN COUPLED RECEPTOR C06G4.5-RELATED"/>
    <property type="match status" value="1"/>
</dbReference>
<dbReference type="PRINTS" id="PR00237">
    <property type="entry name" value="GPCRRHODOPSN"/>
</dbReference>
<keyword evidence="2" id="KW-1003">Cell membrane</keyword>
<feature type="domain" description="G-protein coupled receptors family 1 profile" evidence="11">
    <location>
        <begin position="116"/>
        <end position="220"/>
    </location>
</feature>
<gene>
    <name evidence="12" type="ORF">MENT_LOCUS38019</name>
    <name evidence="13" type="ORF">MENT_LOCUS53827</name>
</gene>
<evidence type="ECO:0000256" key="8">
    <source>
        <dbReference type="ARBA" id="ARBA00023224"/>
    </source>
</evidence>
<evidence type="ECO:0000256" key="4">
    <source>
        <dbReference type="ARBA" id="ARBA00022989"/>
    </source>
</evidence>
<comment type="similarity">
    <text evidence="9">Belongs to the G-protein coupled receptor 1 family.</text>
</comment>
<evidence type="ECO:0000256" key="7">
    <source>
        <dbReference type="ARBA" id="ARBA00023170"/>
    </source>
</evidence>
<dbReference type="InterPro" id="IPR000276">
    <property type="entry name" value="GPCR_Rhodpsn"/>
</dbReference>